<dbReference type="Gene3D" id="3.30.360.10">
    <property type="entry name" value="Dihydrodipicolinate Reductase, domain 2"/>
    <property type="match status" value="1"/>
</dbReference>
<dbReference type="SUPFAM" id="SSF55347">
    <property type="entry name" value="Glyceraldehyde-3-phosphate dehydrogenase-like, C-terminal domain"/>
    <property type="match status" value="1"/>
</dbReference>
<dbReference type="EMBL" id="PDCK01000040">
    <property type="protein sequence ID" value="PRQ52048.1"/>
    <property type="molecule type" value="Genomic_DNA"/>
</dbReference>
<name>A0A2P6S033_ROSCH</name>
<sequence>MVKLILIRRTGDILLWSSIFNAKAGIALNDNFVKLVSWYDNKWPCSEYLPMLIFYFWNS</sequence>
<evidence type="ECO:0000313" key="1">
    <source>
        <dbReference type="EMBL" id="PRQ52048.1"/>
    </source>
</evidence>
<proteinExistence type="predicted"/>
<protein>
    <submittedName>
        <fullName evidence="1">Putative glyceraldehyde-3-phosphate dehydrogenase (Phosphorylating)</fullName>
        <ecNumber evidence="1">1.2.1.12</ecNumber>
    </submittedName>
</protein>
<evidence type="ECO:0000313" key="2">
    <source>
        <dbReference type="Proteomes" id="UP000238479"/>
    </source>
</evidence>
<accession>A0A2P6S033</accession>
<dbReference type="AlphaFoldDB" id="A0A2P6S033"/>
<dbReference type="Proteomes" id="UP000238479">
    <property type="component" value="Chromosome 2"/>
</dbReference>
<dbReference type="GO" id="GO:0004365">
    <property type="term" value="F:glyceraldehyde-3-phosphate dehydrogenase (NAD+) (phosphorylating) activity"/>
    <property type="evidence" value="ECO:0007669"/>
    <property type="project" value="UniProtKB-EC"/>
</dbReference>
<dbReference type="Gramene" id="PRQ52048">
    <property type="protein sequence ID" value="PRQ52048"/>
    <property type="gene ID" value="RchiOBHm_Chr2g0151271"/>
</dbReference>
<dbReference type="EC" id="1.2.1.12" evidence="1"/>
<keyword evidence="2" id="KW-1185">Reference proteome</keyword>
<reference evidence="1 2" key="1">
    <citation type="journal article" date="2018" name="Nat. Genet.">
        <title>The Rosa genome provides new insights in the design of modern roses.</title>
        <authorList>
            <person name="Bendahmane M."/>
        </authorList>
    </citation>
    <scope>NUCLEOTIDE SEQUENCE [LARGE SCALE GENOMIC DNA]</scope>
    <source>
        <strain evidence="2">cv. Old Blush</strain>
    </source>
</reference>
<comment type="caution">
    <text evidence="1">The sequence shown here is derived from an EMBL/GenBank/DDBJ whole genome shotgun (WGS) entry which is preliminary data.</text>
</comment>
<organism evidence="1 2">
    <name type="scientific">Rosa chinensis</name>
    <name type="common">China rose</name>
    <dbReference type="NCBI Taxonomy" id="74649"/>
    <lineage>
        <taxon>Eukaryota</taxon>
        <taxon>Viridiplantae</taxon>
        <taxon>Streptophyta</taxon>
        <taxon>Embryophyta</taxon>
        <taxon>Tracheophyta</taxon>
        <taxon>Spermatophyta</taxon>
        <taxon>Magnoliopsida</taxon>
        <taxon>eudicotyledons</taxon>
        <taxon>Gunneridae</taxon>
        <taxon>Pentapetalae</taxon>
        <taxon>rosids</taxon>
        <taxon>fabids</taxon>
        <taxon>Rosales</taxon>
        <taxon>Rosaceae</taxon>
        <taxon>Rosoideae</taxon>
        <taxon>Rosoideae incertae sedis</taxon>
        <taxon>Rosa</taxon>
    </lineage>
</organism>
<dbReference type="STRING" id="74649.A0A2P6S033"/>
<gene>
    <name evidence="1" type="ORF">RchiOBHm_Chr2g0151271</name>
</gene>
<keyword evidence="1" id="KW-0560">Oxidoreductase</keyword>